<reference evidence="1 2" key="1">
    <citation type="submission" date="2020-07" db="EMBL/GenBank/DDBJ databases">
        <authorList>
            <person name="Sun Q."/>
        </authorList>
    </citation>
    <scope>NUCLEOTIDE SEQUENCE [LARGE SCALE GENOMIC DNA]</scope>
    <source>
        <strain evidence="1 2">CGMCC 1.13654</strain>
    </source>
</reference>
<name>A0A838LC74_9SPHN</name>
<comment type="caution">
    <text evidence="1">The sequence shown here is derived from an EMBL/GenBank/DDBJ whole genome shotgun (WGS) entry which is preliminary data.</text>
</comment>
<gene>
    <name evidence="1" type="ORF">HZF05_16765</name>
</gene>
<accession>A0A838LC74</accession>
<dbReference type="EMBL" id="JACEIB010000026">
    <property type="protein sequence ID" value="MBA2935736.1"/>
    <property type="molecule type" value="Genomic_DNA"/>
</dbReference>
<sequence length="68" mass="7830">MQLVLRHYLRLRVAASVIYDTVYPGPEWAPVSFEQAERLETVHYRQAVAAALLVRPVLADRAEQLRLI</sequence>
<dbReference type="RefSeq" id="WP_160362938.1">
    <property type="nucleotide sequence ID" value="NZ_JACEIB010000026.1"/>
</dbReference>
<dbReference type="AlphaFoldDB" id="A0A838LC74"/>
<proteinExistence type="predicted"/>
<evidence type="ECO:0000313" key="2">
    <source>
        <dbReference type="Proteomes" id="UP000570166"/>
    </source>
</evidence>
<evidence type="ECO:0000313" key="1">
    <source>
        <dbReference type="EMBL" id="MBA2935736.1"/>
    </source>
</evidence>
<dbReference type="Proteomes" id="UP000570166">
    <property type="component" value="Unassembled WGS sequence"/>
</dbReference>
<protein>
    <submittedName>
        <fullName evidence="1">Uncharacterized protein</fullName>
    </submittedName>
</protein>
<keyword evidence="2" id="KW-1185">Reference proteome</keyword>
<organism evidence="1 2">
    <name type="scientific">Sphingomonas chungangi</name>
    <dbReference type="NCBI Taxonomy" id="2683589"/>
    <lineage>
        <taxon>Bacteria</taxon>
        <taxon>Pseudomonadati</taxon>
        <taxon>Pseudomonadota</taxon>
        <taxon>Alphaproteobacteria</taxon>
        <taxon>Sphingomonadales</taxon>
        <taxon>Sphingomonadaceae</taxon>
        <taxon>Sphingomonas</taxon>
    </lineage>
</organism>